<feature type="transmembrane region" description="Helical" evidence="14">
    <location>
        <begin position="6"/>
        <end position="24"/>
    </location>
</feature>
<dbReference type="PRINTS" id="PR00385">
    <property type="entry name" value="P450"/>
</dbReference>
<evidence type="ECO:0000313" key="16">
    <source>
        <dbReference type="RefSeq" id="XP_022976392.1"/>
    </source>
</evidence>
<evidence type="ECO:0000256" key="14">
    <source>
        <dbReference type="SAM" id="Phobius"/>
    </source>
</evidence>
<organism evidence="15 16">
    <name type="scientific">Cucurbita maxima</name>
    <name type="common">Pumpkin</name>
    <name type="synonym">Winter squash</name>
    <dbReference type="NCBI Taxonomy" id="3661"/>
    <lineage>
        <taxon>Eukaryota</taxon>
        <taxon>Viridiplantae</taxon>
        <taxon>Streptophyta</taxon>
        <taxon>Embryophyta</taxon>
        <taxon>Tracheophyta</taxon>
        <taxon>Spermatophyta</taxon>
        <taxon>Magnoliopsida</taxon>
        <taxon>eudicotyledons</taxon>
        <taxon>Gunneridae</taxon>
        <taxon>Pentapetalae</taxon>
        <taxon>rosids</taxon>
        <taxon>fabids</taxon>
        <taxon>Cucurbitales</taxon>
        <taxon>Cucurbitaceae</taxon>
        <taxon>Cucurbiteae</taxon>
        <taxon>Cucurbita</taxon>
    </lineage>
</organism>
<dbReference type="AlphaFoldDB" id="A0A6J1IFL6"/>
<keyword evidence="9 12" id="KW-0408">Iron</keyword>
<name>A0A6J1IFL6_CUCMA</name>
<protein>
    <submittedName>
        <fullName evidence="16">Cytochrome P450 CYP82D47-like</fullName>
    </submittedName>
</protein>
<dbReference type="GO" id="GO:0005506">
    <property type="term" value="F:iron ion binding"/>
    <property type="evidence" value="ECO:0007669"/>
    <property type="project" value="InterPro"/>
</dbReference>
<dbReference type="GO" id="GO:0004497">
    <property type="term" value="F:monooxygenase activity"/>
    <property type="evidence" value="ECO:0007669"/>
    <property type="project" value="UniProtKB-KW"/>
</dbReference>
<evidence type="ECO:0000256" key="3">
    <source>
        <dbReference type="ARBA" id="ARBA00010617"/>
    </source>
</evidence>
<dbReference type="FunFam" id="1.10.630.10:FF:000026">
    <property type="entry name" value="Cytochrome P450 82C4"/>
    <property type="match status" value="1"/>
</dbReference>
<evidence type="ECO:0000256" key="1">
    <source>
        <dbReference type="ARBA" id="ARBA00001971"/>
    </source>
</evidence>
<feature type="binding site" description="axial binding residue" evidence="12">
    <location>
        <position position="457"/>
    </location>
    <ligand>
        <name>heme</name>
        <dbReference type="ChEBI" id="CHEBI:30413"/>
    </ligand>
    <ligandPart>
        <name>Fe</name>
        <dbReference type="ChEBI" id="CHEBI:18248"/>
    </ligandPart>
</feature>
<evidence type="ECO:0000256" key="8">
    <source>
        <dbReference type="ARBA" id="ARBA00023002"/>
    </source>
</evidence>
<gene>
    <name evidence="16" type="primary">LOC111476811</name>
</gene>
<keyword evidence="5 14" id="KW-0812">Transmembrane</keyword>
<dbReference type="InterPro" id="IPR036396">
    <property type="entry name" value="Cyt_P450_sf"/>
</dbReference>
<keyword evidence="15" id="KW-1185">Reference proteome</keyword>
<dbReference type="InterPro" id="IPR001128">
    <property type="entry name" value="Cyt_P450"/>
</dbReference>
<comment type="cofactor">
    <cofactor evidence="1 12">
        <name>heme</name>
        <dbReference type="ChEBI" id="CHEBI:30413"/>
    </cofactor>
</comment>
<dbReference type="Pfam" id="PF00067">
    <property type="entry name" value="p450"/>
    <property type="match status" value="1"/>
</dbReference>
<dbReference type="GO" id="GO:0016705">
    <property type="term" value="F:oxidoreductase activity, acting on paired donors, with incorporation or reduction of molecular oxygen"/>
    <property type="evidence" value="ECO:0007669"/>
    <property type="project" value="InterPro"/>
</dbReference>
<evidence type="ECO:0000256" key="6">
    <source>
        <dbReference type="ARBA" id="ARBA00022723"/>
    </source>
</evidence>
<dbReference type="InterPro" id="IPR050651">
    <property type="entry name" value="Plant_Cytochrome_P450_Monoox"/>
</dbReference>
<keyword evidence="6 12" id="KW-0479">Metal-binding</keyword>
<evidence type="ECO:0000256" key="4">
    <source>
        <dbReference type="ARBA" id="ARBA00022617"/>
    </source>
</evidence>
<keyword evidence="8 13" id="KW-0560">Oxidoreductase</keyword>
<dbReference type="PROSITE" id="PS00086">
    <property type="entry name" value="CYTOCHROME_P450"/>
    <property type="match status" value="1"/>
</dbReference>
<dbReference type="Proteomes" id="UP000504608">
    <property type="component" value="Unplaced"/>
</dbReference>
<evidence type="ECO:0000256" key="7">
    <source>
        <dbReference type="ARBA" id="ARBA00022989"/>
    </source>
</evidence>
<comment type="similarity">
    <text evidence="3 13">Belongs to the cytochrome P450 family.</text>
</comment>
<evidence type="ECO:0000256" key="10">
    <source>
        <dbReference type="ARBA" id="ARBA00023033"/>
    </source>
</evidence>
<evidence type="ECO:0000256" key="5">
    <source>
        <dbReference type="ARBA" id="ARBA00022692"/>
    </source>
</evidence>
<evidence type="ECO:0000256" key="2">
    <source>
        <dbReference type="ARBA" id="ARBA00004370"/>
    </source>
</evidence>
<keyword evidence="7 14" id="KW-1133">Transmembrane helix</keyword>
<evidence type="ECO:0000313" key="15">
    <source>
        <dbReference type="Proteomes" id="UP000504608"/>
    </source>
</evidence>
<evidence type="ECO:0000256" key="11">
    <source>
        <dbReference type="ARBA" id="ARBA00023136"/>
    </source>
</evidence>
<dbReference type="GO" id="GO:0020037">
    <property type="term" value="F:heme binding"/>
    <property type="evidence" value="ECO:0007669"/>
    <property type="project" value="InterPro"/>
</dbReference>
<dbReference type="RefSeq" id="XP_022976392.1">
    <property type="nucleotide sequence ID" value="XM_023120624.1"/>
</dbReference>
<dbReference type="OrthoDB" id="2789670at2759"/>
<accession>A0A6J1IFL6</accession>
<comment type="subcellular location">
    <subcellularLocation>
        <location evidence="2">Membrane</location>
    </subcellularLocation>
</comment>
<dbReference type="InterPro" id="IPR002401">
    <property type="entry name" value="Cyt_P450_E_grp-I"/>
</dbReference>
<keyword evidence="4 12" id="KW-0349">Heme</keyword>
<dbReference type="PANTHER" id="PTHR47947:SF26">
    <property type="entry name" value="CYTOCHROME P450"/>
    <property type="match status" value="1"/>
</dbReference>
<reference evidence="16" key="1">
    <citation type="submission" date="2025-08" db="UniProtKB">
        <authorList>
            <consortium name="RefSeq"/>
        </authorList>
    </citation>
    <scope>IDENTIFICATION</scope>
    <source>
        <tissue evidence="16">Young leaves</tissue>
    </source>
</reference>
<evidence type="ECO:0000256" key="12">
    <source>
        <dbReference type="PIRSR" id="PIRSR602401-1"/>
    </source>
</evidence>
<sequence length="525" mass="60288">MEHLYALAGIIFPFLFFVYVLFTSSRRSVAHRKRIPPEAGGAWPVIGHLHLLHAGDPTHIALAKMADAYGPMFTLRFGMKKALVVSSWEIAKEFLTTNDRIFASRPKLVASKLLAYDYAMMGFSPYTPHWRQVRKIATLELLTNHRLEQLQHIRVFEVQRWMKELHKMSIRSNERGDKVAVEMKKWLADITLNTIFKMVIGKRFSAIQHGTENFPKALIDFFGLFHIFVPSDSFPFLSWLDLGGHEKTMKKTAKVIDEAFHKFLQQHRERRNEGQAETAEQDFMDVMISRVEEDEQHFSYDADTVIKATCLNMIVGGFDTTAVTMTWALCLLLNNEEALKKVQLELDEKVGRSTQVKESDVKNLPYLQAIVKETLRLYPAVPLMAPHESVEDCTVAGYHICKGTRLIVNVQKLQKDPRVWEEPNEFCPERFVTSQKNFDVRGLSPQFIPFGNGRRMCPAISFALQVMHITLANFLHGFEIERPSEELLDMEEGMGLTSLRKAPLEVVLTPRLPAHIYESSRNRIL</sequence>
<evidence type="ECO:0000256" key="9">
    <source>
        <dbReference type="ARBA" id="ARBA00023004"/>
    </source>
</evidence>
<dbReference type="Gene3D" id="1.10.630.10">
    <property type="entry name" value="Cytochrome P450"/>
    <property type="match status" value="1"/>
</dbReference>
<dbReference type="PRINTS" id="PR00463">
    <property type="entry name" value="EP450I"/>
</dbReference>
<dbReference type="GeneID" id="111476811"/>
<dbReference type="InterPro" id="IPR017972">
    <property type="entry name" value="Cyt_P450_CS"/>
</dbReference>
<dbReference type="GO" id="GO:0016020">
    <property type="term" value="C:membrane"/>
    <property type="evidence" value="ECO:0007669"/>
    <property type="project" value="UniProtKB-SubCell"/>
</dbReference>
<proteinExistence type="inferred from homology"/>
<dbReference type="PANTHER" id="PTHR47947">
    <property type="entry name" value="CYTOCHROME P450 82C3-RELATED"/>
    <property type="match status" value="1"/>
</dbReference>
<dbReference type="SUPFAM" id="SSF48264">
    <property type="entry name" value="Cytochrome P450"/>
    <property type="match status" value="1"/>
</dbReference>
<keyword evidence="10 13" id="KW-0503">Monooxygenase</keyword>
<evidence type="ECO:0000256" key="13">
    <source>
        <dbReference type="RuleBase" id="RU000461"/>
    </source>
</evidence>
<dbReference type="KEGG" id="cmax:111476811"/>
<keyword evidence="11 14" id="KW-0472">Membrane</keyword>